<evidence type="ECO:0000313" key="2">
    <source>
        <dbReference type="Proteomes" id="UP000664771"/>
    </source>
</evidence>
<evidence type="ECO:0008006" key="3">
    <source>
        <dbReference type="Google" id="ProtNLM"/>
    </source>
</evidence>
<reference evidence="1 2" key="1">
    <citation type="submission" date="2021-03" db="EMBL/GenBank/DDBJ databases">
        <title>The complete genome sequence of Acetobacter sacchari TBRC 11175.</title>
        <authorList>
            <person name="Charoenyingcharoen P."/>
            <person name="Yukphan P."/>
        </authorList>
    </citation>
    <scope>NUCLEOTIDE SEQUENCE [LARGE SCALE GENOMIC DNA]</scope>
    <source>
        <strain evidence="1 2">TBRC 11175</strain>
    </source>
</reference>
<dbReference type="Proteomes" id="UP000664771">
    <property type="component" value="Unassembled WGS sequence"/>
</dbReference>
<protein>
    <recommendedName>
        <fullName evidence="3">Flagellar assembly protein FliH/Type III secretion system HrpE domain-containing protein</fullName>
    </recommendedName>
</protein>
<accession>A0ABS3LZN9</accession>
<comment type="caution">
    <text evidence="1">The sequence shown here is derived from an EMBL/GenBank/DDBJ whole genome shotgun (WGS) entry which is preliminary data.</text>
</comment>
<sequence>MRIEYIERPSFDKFTYGEDFSEVISEQSVVEDEIEEEKSGDIPAAHQAEIVYSQEYLDQAISDAVTLANTKILEKIAKNQKCDINYSIKKINEKIHKLHKFSLGQIQMYSESISRSLLDSFFAIFPVSEDVVAADVVIGICGKVLPLLENNFKVTVTINSLTFDAIMERDETLKISQFPWLTVEKSMILGPSDIEITWPDGHLIRNVKSTAKDILTYILDSTDR</sequence>
<keyword evidence="2" id="KW-1185">Reference proteome</keyword>
<dbReference type="RefSeq" id="WP_207883079.1">
    <property type="nucleotide sequence ID" value="NZ_JAFVMF010000022.1"/>
</dbReference>
<evidence type="ECO:0000313" key="1">
    <source>
        <dbReference type="EMBL" id="MBO1361393.1"/>
    </source>
</evidence>
<name>A0ABS3LZN9_9PROT</name>
<gene>
    <name evidence="1" type="ORF">J2D73_16535</name>
</gene>
<proteinExistence type="predicted"/>
<organism evidence="1 2">
    <name type="scientific">Acetobacter sacchari</name>
    <dbReference type="NCBI Taxonomy" id="2661687"/>
    <lineage>
        <taxon>Bacteria</taxon>
        <taxon>Pseudomonadati</taxon>
        <taxon>Pseudomonadota</taxon>
        <taxon>Alphaproteobacteria</taxon>
        <taxon>Acetobacterales</taxon>
        <taxon>Acetobacteraceae</taxon>
        <taxon>Acetobacter</taxon>
    </lineage>
</organism>
<dbReference type="EMBL" id="JAFVMF010000022">
    <property type="protein sequence ID" value="MBO1361393.1"/>
    <property type="molecule type" value="Genomic_DNA"/>
</dbReference>